<evidence type="ECO:0000256" key="3">
    <source>
        <dbReference type="RuleBase" id="RU000363"/>
    </source>
</evidence>
<dbReference type="InterPro" id="IPR036291">
    <property type="entry name" value="NAD(P)-bd_dom_sf"/>
</dbReference>
<dbReference type="GeneID" id="108557399"/>
<protein>
    <submittedName>
        <fullName evidence="5">15-hydroxyprostaglandin dehydrogenase [NAD(+)]-like</fullName>
    </submittedName>
</protein>
<proteinExistence type="inferred from homology"/>
<dbReference type="PANTHER" id="PTHR44229">
    <property type="entry name" value="15-HYDROXYPROSTAGLANDIN DEHYDROGENASE [NAD(+)]"/>
    <property type="match status" value="1"/>
</dbReference>
<gene>
    <name evidence="5" type="primary">LOC108557399</name>
</gene>
<reference evidence="5" key="1">
    <citation type="submission" date="2025-08" db="UniProtKB">
        <authorList>
            <consortium name="RefSeq"/>
        </authorList>
    </citation>
    <scope>IDENTIFICATION</scope>
    <source>
        <tissue evidence="5">Whole Larva</tissue>
    </source>
</reference>
<accession>A0ABM1M486</accession>
<keyword evidence="2" id="KW-0560">Oxidoreductase</keyword>
<evidence type="ECO:0000313" key="5">
    <source>
        <dbReference type="RefSeq" id="XP_017769386.1"/>
    </source>
</evidence>
<evidence type="ECO:0000313" key="4">
    <source>
        <dbReference type="Proteomes" id="UP000695000"/>
    </source>
</evidence>
<organism evidence="4 5">
    <name type="scientific">Nicrophorus vespilloides</name>
    <name type="common">Boreal carrion beetle</name>
    <dbReference type="NCBI Taxonomy" id="110193"/>
    <lineage>
        <taxon>Eukaryota</taxon>
        <taxon>Metazoa</taxon>
        <taxon>Ecdysozoa</taxon>
        <taxon>Arthropoda</taxon>
        <taxon>Hexapoda</taxon>
        <taxon>Insecta</taxon>
        <taxon>Pterygota</taxon>
        <taxon>Neoptera</taxon>
        <taxon>Endopterygota</taxon>
        <taxon>Coleoptera</taxon>
        <taxon>Polyphaga</taxon>
        <taxon>Staphyliniformia</taxon>
        <taxon>Silphidae</taxon>
        <taxon>Nicrophorinae</taxon>
        <taxon>Nicrophorus</taxon>
    </lineage>
</organism>
<dbReference type="RefSeq" id="XP_017769386.1">
    <property type="nucleotide sequence ID" value="XM_017913897.1"/>
</dbReference>
<dbReference type="PANTHER" id="PTHR44229:SF8">
    <property type="entry name" value="ALCOHOL DEHYDROGENASE-RELATED"/>
    <property type="match status" value="1"/>
</dbReference>
<keyword evidence="4" id="KW-1185">Reference proteome</keyword>
<name>A0ABM1M486_NICVS</name>
<comment type="similarity">
    <text evidence="1 3">Belongs to the short-chain dehydrogenases/reductases (SDR) family.</text>
</comment>
<sequence>MSSGMKFNGLLRFWPPPVQIFQIRNIYIGNSEGGPKPKVFDKEKLKKYKDELIGKDTGKNYNYVDKVAIITGGASGIGYEFAKTLADKKLLGVVIADINVEAGETAVRTLGNNVMFVKTNVQNNSELKSCFRRVMKKYHKLDLLINNAGIYNERSVDKVLNTNVRALMYGTFYGFMYMGKHRRRHGGIIINVSSVAGIRQYAGFPLYTGASHFVVGFSRSMGTPFFYDLTGVKVFTICPGFTDTHHLKDINVLRGFDDLKSYTISTISSKMHQSPSVFGPALITVIENGRNGCTWVVENGKPAYEVSPKESTVI</sequence>
<evidence type="ECO:0000256" key="1">
    <source>
        <dbReference type="ARBA" id="ARBA00006484"/>
    </source>
</evidence>
<dbReference type="Pfam" id="PF00106">
    <property type="entry name" value="adh_short"/>
    <property type="match status" value="1"/>
</dbReference>
<dbReference type="PRINTS" id="PR00081">
    <property type="entry name" value="GDHRDH"/>
</dbReference>
<dbReference type="SUPFAM" id="SSF51735">
    <property type="entry name" value="NAD(P)-binding Rossmann-fold domains"/>
    <property type="match status" value="1"/>
</dbReference>
<dbReference type="Proteomes" id="UP000695000">
    <property type="component" value="Unplaced"/>
</dbReference>
<dbReference type="Gene3D" id="3.40.50.720">
    <property type="entry name" value="NAD(P)-binding Rossmann-like Domain"/>
    <property type="match status" value="1"/>
</dbReference>
<dbReference type="PRINTS" id="PR00080">
    <property type="entry name" value="SDRFAMILY"/>
</dbReference>
<evidence type="ECO:0000256" key="2">
    <source>
        <dbReference type="ARBA" id="ARBA00023002"/>
    </source>
</evidence>
<dbReference type="InterPro" id="IPR002347">
    <property type="entry name" value="SDR_fam"/>
</dbReference>